<organism evidence="13">
    <name type="scientific">Nippostrongylus brasiliensis</name>
    <name type="common">Rat hookworm</name>
    <dbReference type="NCBI Taxonomy" id="27835"/>
    <lineage>
        <taxon>Eukaryota</taxon>
        <taxon>Metazoa</taxon>
        <taxon>Ecdysozoa</taxon>
        <taxon>Nematoda</taxon>
        <taxon>Chromadorea</taxon>
        <taxon>Rhabditida</taxon>
        <taxon>Rhabditina</taxon>
        <taxon>Rhabditomorpha</taxon>
        <taxon>Strongyloidea</taxon>
        <taxon>Heligmosomidae</taxon>
        <taxon>Nippostrongylus</taxon>
    </lineage>
</organism>
<keyword evidence="6 9" id="KW-0472">Membrane</keyword>
<reference evidence="11 12" key="2">
    <citation type="submission" date="2018-11" db="EMBL/GenBank/DDBJ databases">
        <authorList>
            <consortium name="Pathogen Informatics"/>
        </authorList>
    </citation>
    <scope>NUCLEOTIDE SEQUENCE [LARGE SCALE GENOMIC DNA]</scope>
</reference>
<evidence type="ECO:0000259" key="10">
    <source>
        <dbReference type="Pfam" id="PF07885"/>
    </source>
</evidence>
<dbReference type="EMBL" id="UYSL01003877">
    <property type="protein sequence ID" value="VDL66526.1"/>
    <property type="molecule type" value="Genomic_DNA"/>
</dbReference>
<dbReference type="WBParaSite" id="NBR_0000293601-mRNA-1">
    <property type="protein sequence ID" value="NBR_0000293601-mRNA-1"/>
    <property type="gene ID" value="NBR_0000293601"/>
</dbReference>
<evidence type="ECO:0000256" key="3">
    <source>
        <dbReference type="ARBA" id="ARBA00022692"/>
    </source>
</evidence>
<dbReference type="OMA" id="TERCQAF"/>
<reference evidence="13" key="1">
    <citation type="submission" date="2017-02" db="UniProtKB">
        <authorList>
            <consortium name="WormBaseParasite"/>
        </authorList>
    </citation>
    <scope>IDENTIFICATION</scope>
</reference>
<evidence type="ECO:0000256" key="2">
    <source>
        <dbReference type="ARBA" id="ARBA00022448"/>
    </source>
</evidence>
<dbReference type="InterPro" id="IPR013099">
    <property type="entry name" value="K_chnl_dom"/>
</dbReference>
<protein>
    <submittedName>
        <fullName evidence="13">Ion_trans_2 domain-containing protein</fullName>
    </submittedName>
</protein>
<keyword evidence="7" id="KW-0407">Ion channel</keyword>
<dbReference type="InterPro" id="IPR003280">
    <property type="entry name" value="2pore_dom_K_chnl"/>
</dbReference>
<proteinExistence type="predicted"/>
<feature type="domain" description="Potassium channel" evidence="10">
    <location>
        <begin position="189"/>
        <end position="241"/>
    </location>
</feature>
<dbReference type="PANTHER" id="PTHR11003">
    <property type="entry name" value="POTASSIUM CHANNEL, SUBFAMILY K"/>
    <property type="match status" value="1"/>
</dbReference>
<keyword evidence="2" id="KW-0813">Transport</keyword>
<dbReference type="SUPFAM" id="SSF81324">
    <property type="entry name" value="Voltage-gated potassium channels"/>
    <property type="match status" value="1"/>
</dbReference>
<dbReference type="Pfam" id="PF07885">
    <property type="entry name" value="Ion_trans_2"/>
    <property type="match status" value="1"/>
</dbReference>
<dbReference type="GO" id="GO:0015271">
    <property type="term" value="F:outward rectifier potassium channel activity"/>
    <property type="evidence" value="ECO:0007669"/>
    <property type="project" value="TreeGrafter"/>
</dbReference>
<dbReference type="AlphaFoldDB" id="A0A0N4XK84"/>
<name>A0A0N4XK84_NIPBR</name>
<dbReference type="GO" id="GO:0005886">
    <property type="term" value="C:plasma membrane"/>
    <property type="evidence" value="ECO:0007669"/>
    <property type="project" value="TreeGrafter"/>
</dbReference>
<dbReference type="GO" id="GO:0022841">
    <property type="term" value="F:potassium ion leak channel activity"/>
    <property type="evidence" value="ECO:0007669"/>
    <property type="project" value="TreeGrafter"/>
</dbReference>
<evidence type="ECO:0000256" key="4">
    <source>
        <dbReference type="ARBA" id="ARBA00022989"/>
    </source>
</evidence>
<evidence type="ECO:0000313" key="11">
    <source>
        <dbReference type="EMBL" id="VDL66526.1"/>
    </source>
</evidence>
<dbReference type="GO" id="GO:0030322">
    <property type="term" value="P:stabilization of membrane potential"/>
    <property type="evidence" value="ECO:0007669"/>
    <property type="project" value="TreeGrafter"/>
</dbReference>
<feature type="transmembrane region" description="Helical" evidence="9">
    <location>
        <begin position="193"/>
        <end position="213"/>
    </location>
</feature>
<evidence type="ECO:0000313" key="13">
    <source>
        <dbReference type="WBParaSite" id="NBR_0000293601-mRNA-1"/>
    </source>
</evidence>
<keyword evidence="5" id="KW-0406">Ion transport</keyword>
<comment type="subcellular location">
    <subcellularLocation>
        <location evidence="1">Membrane</location>
        <topology evidence="1">Multi-pass membrane protein</topology>
    </subcellularLocation>
</comment>
<accession>A0A0N4XK84</accession>
<evidence type="ECO:0000256" key="6">
    <source>
        <dbReference type="ARBA" id="ARBA00023136"/>
    </source>
</evidence>
<keyword evidence="12" id="KW-1185">Reference proteome</keyword>
<dbReference type="Proteomes" id="UP000271162">
    <property type="component" value="Unassembled WGS sequence"/>
</dbReference>
<dbReference type="PANTHER" id="PTHR11003:SF307">
    <property type="entry name" value="POTASSIUM CHANNEL DOMAIN-CONTAINING PROTEIN"/>
    <property type="match status" value="1"/>
</dbReference>
<feature type="transmembrane region" description="Helical" evidence="9">
    <location>
        <begin position="225"/>
        <end position="248"/>
    </location>
</feature>
<evidence type="ECO:0000313" key="12">
    <source>
        <dbReference type="Proteomes" id="UP000271162"/>
    </source>
</evidence>
<evidence type="ECO:0000256" key="8">
    <source>
        <dbReference type="SAM" id="MobiDB-lite"/>
    </source>
</evidence>
<evidence type="ECO:0000256" key="9">
    <source>
        <dbReference type="SAM" id="Phobius"/>
    </source>
</evidence>
<dbReference type="Gene3D" id="1.10.287.70">
    <property type="match status" value="1"/>
</dbReference>
<feature type="region of interest" description="Disordered" evidence="8">
    <location>
        <begin position="20"/>
        <end position="39"/>
    </location>
</feature>
<sequence>MISTITTFQGALNGSVTKNVSPVEKKKRRRKRKIEEAEAPPEPVKPKVVITHEDKRNKTLWRHMIWLVVLFAYSLLGGLIFSAIEGAHRMLVLIPPECVEKRVTERCQAFLKYGKPCRIISTTASTLGMRSLGLKLNHSFRDIDMDKSISNNRRGTTLENYKLHLARTALNWYEKKLGLSVEEPMMRDSKWNLWGGVYYAASLYTTIGYGNFFPRTTSGRIISMLYAFFGIPLVFTILCEWGFLYFTWIEYGWNWVNEKFCQK</sequence>
<keyword evidence="4 9" id="KW-1133">Transmembrane helix</keyword>
<feature type="transmembrane region" description="Helical" evidence="9">
    <location>
        <begin position="64"/>
        <end position="84"/>
    </location>
</feature>
<evidence type="ECO:0000256" key="7">
    <source>
        <dbReference type="ARBA" id="ARBA00023303"/>
    </source>
</evidence>
<keyword evidence="3 9" id="KW-0812">Transmembrane</keyword>
<gene>
    <name evidence="11" type="ORF">NBR_LOCUS2937</name>
</gene>
<evidence type="ECO:0000256" key="5">
    <source>
        <dbReference type="ARBA" id="ARBA00023065"/>
    </source>
</evidence>
<evidence type="ECO:0000256" key="1">
    <source>
        <dbReference type="ARBA" id="ARBA00004141"/>
    </source>
</evidence>